<protein>
    <submittedName>
        <fullName evidence="1">Immunity 7 family protein</fullName>
    </submittedName>
</protein>
<dbReference type="EMBL" id="JPGD01000002">
    <property type="protein sequence ID" value="KGC07853.1"/>
    <property type="molecule type" value="Genomic_DNA"/>
</dbReference>
<organism evidence="1 2">
    <name type="scientific">Burkholderia cepacia</name>
    <name type="common">Pseudomonas cepacia</name>
    <dbReference type="NCBI Taxonomy" id="292"/>
    <lineage>
        <taxon>Bacteria</taxon>
        <taxon>Pseudomonadati</taxon>
        <taxon>Pseudomonadota</taxon>
        <taxon>Betaproteobacteria</taxon>
        <taxon>Burkholderiales</taxon>
        <taxon>Burkholderiaceae</taxon>
        <taxon>Burkholderia</taxon>
        <taxon>Burkholderia cepacia complex</taxon>
    </lineage>
</organism>
<dbReference type="Pfam" id="PF15588">
    <property type="entry name" value="Imm10"/>
    <property type="match status" value="1"/>
</dbReference>
<name>A0AA89CKU0_BURCE</name>
<gene>
    <name evidence="1" type="ORF">DM43_6198</name>
</gene>
<dbReference type="InterPro" id="IPR028962">
    <property type="entry name" value="Imm10"/>
</dbReference>
<evidence type="ECO:0000313" key="2">
    <source>
        <dbReference type="Proteomes" id="UP000029575"/>
    </source>
</evidence>
<evidence type="ECO:0000313" key="1">
    <source>
        <dbReference type="EMBL" id="KGC07853.1"/>
    </source>
</evidence>
<reference evidence="1 2" key="1">
    <citation type="submission" date="2014-06" db="EMBL/GenBank/DDBJ databases">
        <authorList>
            <person name="Bishop-Lilly K.A."/>
            <person name="Broomall S.M."/>
            <person name="Chain P.S."/>
            <person name="Chertkov O."/>
            <person name="Coyne S.R."/>
            <person name="Daligault H.E."/>
            <person name="Davenport K.W."/>
            <person name="Erkkila T."/>
            <person name="Frey K.G."/>
            <person name="Gibbons H.S."/>
            <person name="Gu W."/>
            <person name="Jaissle J."/>
            <person name="Johnson S.L."/>
            <person name="Koroleva G.I."/>
            <person name="Ladner J.T."/>
            <person name="Lo C.-C."/>
            <person name="Minogue T.D."/>
            <person name="Munk C."/>
            <person name="Palacios G.F."/>
            <person name="Redden C.L."/>
            <person name="Rosenzweig C.N."/>
            <person name="Scholz M.B."/>
            <person name="Teshima H."/>
            <person name="Xu Y."/>
        </authorList>
    </citation>
    <scope>NUCLEOTIDE SEQUENCE [LARGE SCALE GENOMIC DNA]</scope>
    <source>
        <strain evidence="1 2">DWS 37UF10B-2</strain>
    </source>
</reference>
<sequence>MDFSFFAEVAAYTFEDGVHVVGVADRDPPTHYVILQRGAEDDERDEALGLGTYYMEVCESGVAGYGGVESVSLRGEMLNIQLAPDARWAQGLARVTIVVRATDGLEHVKQGLAAVFAGTPVTLRID</sequence>
<comment type="caution">
    <text evidence="1">The sequence shown here is derived from an EMBL/GenBank/DDBJ whole genome shotgun (WGS) entry which is preliminary data.</text>
</comment>
<proteinExistence type="predicted"/>
<dbReference type="AlphaFoldDB" id="A0AA89CKU0"/>
<accession>A0AA89CKU0</accession>
<dbReference type="RefSeq" id="WP_034209788.1">
    <property type="nucleotide sequence ID" value="NZ_KN150857.1"/>
</dbReference>
<dbReference type="Proteomes" id="UP000029575">
    <property type="component" value="Unassembled WGS sequence"/>
</dbReference>